<organism evidence="1 2">
    <name type="scientific">Portunus trituberculatus</name>
    <name type="common">Swimming crab</name>
    <name type="synonym">Neptunus trituberculatus</name>
    <dbReference type="NCBI Taxonomy" id="210409"/>
    <lineage>
        <taxon>Eukaryota</taxon>
        <taxon>Metazoa</taxon>
        <taxon>Ecdysozoa</taxon>
        <taxon>Arthropoda</taxon>
        <taxon>Crustacea</taxon>
        <taxon>Multicrustacea</taxon>
        <taxon>Malacostraca</taxon>
        <taxon>Eumalacostraca</taxon>
        <taxon>Eucarida</taxon>
        <taxon>Decapoda</taxon>
        <taxon>Pleocyemata</taxon>
        <taxon>Brachyura</taxon>
        <taxon>Eubrachyura</taxon>
        <taxon>Portunoidea</taxon>
        <taxon>Portunidae</taxon>
        <taxon>Portuninae</taxon>
        <taxon>Portunus</taxon>
    </lineage>
</organism>
<name>A0A5B7FIR7_PORTR</name>
<dbReference type="EMBL" id="VSRR010006462">
    <property type="protein sequence ID" value="MPC44838.1"/>
    <property type="molecule type" value="Genomic_DNA"/>
</dbReference>
<evidence type="ECO:0000313" key="1">
    <source>
        <dbReference type="EMBL" id="MPC44838.1"/>
    </source>
</evidence>
<dbReference type="Proteomes" id="UP000324222">
    <property type="component" value="Unassembled WGS sequence"/>
</dbReference>
<dbReference type="AlphaFoldDB" id="A0A5B7FIR7"/>
<reference evidence="1 2" key="1">
    <citation type="submission" date="2019-05" db="EMBL/GenBank/DDBJ databases">
        <title>Another draft genome of Portunus trituberculatus and its Hox gene families provides insights of decapod evolution.</title>
        <authorList>
            <person name="Jeong J.-H."/>
            <person name="Song I."/>
            <person name="Kim S."/>
            <person name="Choi T."/>
            <person name="Kim D."/>
            <person name="Ryu S."/>
            <person name="Kim W."/>
        </authorList>
    </citation>
    <scope>NUCLEOTIDE SEQUENCE [LARGE SCALE GENOMIC DNA]</scope>
    <source>
        <tissue evidence="1">Muscle</tissue>
    </source>
</reference>
<comment type="caution">
    <text evidence="1">The sequence shown here is derived from an EMBL/GenBank/DDBJ whole genome shotgun (WGS) entry which is preliminary data.</text>
</comment>
<protein>
    <submittedName>
        <fullName evidence="1">Uncharacterized protein</fullName>
    </submittedName>
</protein>
<gene>
    <name evidence="1" type="ORF">E2C01_038518</name>
</gene>
<keyword evidence="2" id="KW-1185">Reference proteome</keyword>
<evidence type="ECO:0000313" key="2">
    <source>
        <dbReference type="Proteomes" id="UP000324222"/>
    </source>
</evidence>
<accession>A0A5B7FIR7</accession>
<proteinExistence type="predicted"/>
<sequence>MTSLAVVWLIRKKKKEIEEIQVERRRTKTHRHFSSTRQMKSEYLAGRKLVTQMDGDNFLCERPSLSFLPETRPKCEEICKCELGTIHRWADLTF</sequence>